<evidence type="ECO:0000313" key="4">
    <source>
        <dbReference type="EMBL" id="PCJ00034.1"/>
    </source>
</evidence>
<feature type="domain" description="HTH tetR-type" evidence="3">
    <location>
        <begin position="10"/>
        <end position="70"/>
    </location>
</feature>
<dbReference type="Gene3D" id="1.10.10.60">
    <property type="entry name" value="Homeodomain-like"/>
    <property type="match status" value="1"/>
</dbReference>
<protein>
    <recommendedName>
        <fullName evidence="3">HTH tetR-type domain-containing protein</fullName>
    </recommendedName>
</protein>
<sequence>MARPQSKDYDDRKQKILDASSQLFAKNGYHKASVSSIAIACDMSKALLYHYYSSKQEILYNVMLEHVQELDVLAKAAVKNELPAETALKMIIEQYLDIYKTRVNQHHLLINELDSLTSIQKDKIIKIQNSVVDVFADLAEAICPTSLERHQAKTAISMLMLGMINWTYIWYKPEGSISSSQLANIITCLFIDGISGLKDSSFEV</sequence>
<dbReference type="GO" id="GO:0003677">
    <property type="term" value="F:DNA binding"/>
    <property type="evidence" value="ECO:0007669"/>
    <property type="project" value="UniProtKB-UniRule"/>
</dbReference>
<evidence type="ECO:0000259" key="3">
    <source>
        <dbReference type="PROSITE" id="PS50977"/>
    </source>
</evidence>
<dbReference type="InterPro" id="IPR009057">
    <property type="entry name" value="Homeodomain-like_sf"/>
</dbReference>
<dbReference type="SUPFAM" id="SSF46689">
    <property type="entry name" value="Homeodomain-like"/>
    <property type="match status" value="1"/>
</dbReference>
<dbReference type="InterPro" id="IPR036271">
    <property type="entry name" value="Tet_transcr_reg_TetR-rel_C_sf"/>
</dbReference>
<dbReference type="PRINTS" id="PR00455">
    <property type="entry name" value="HTHTETR"/>
</dbReference>
<dbReference type="InterPro" id="IPR001647">
    <property type="entry name" value="HTH_TetR"/>
</dbReference>
<comment type="caution">
    <text evidence="4">The sequence shown here is derived from an EMBL/GenBank/DDBJ whole genome shotgun (WGS) entry which is preliminary data.</text>
</comment>
<dbReference type="InterPro" id="IPR050624">
    <property type="entry name" value="HTH-type_Tx_Regulator"/>
</dbReference>
<dbReference type="EMBL" id="NVUS01000013">
    <property type="protein sequence ID" value="PCJ00034.1"/>
    <property type="molecule type" value="Genomic_DNA"/>
</dbReference>
<dbReference type="AlphaFoldDB" id="A0A2A4YYT2"/>
<name>A0A2A4YYT2_9PROT</name>
<dbReference type="Pfam" id="PF00440">
    <property type="entry name" value="TetR_N"/>
    <property type="match status" value="1"/>
</dbReference>
<proteinExistence type="predicted"/>
<reference key="1">
    <citation type="submission" date="2017-08" db="EMBL/GenBank/DDBJ databases">
        <title>A dynamic microbial community with high functional redundancy inhabits the cold, oxic subseafloor aquifer.</title>
        <authorList>
            <person name="Tully B.J."/>
            <person name="Wheat C.G."/>
            <person name="Glazer B.T."/>
            <person name="Huber J.A."/>
        </authorList>
    </citation>
    <scope>NUCLEOTIDE SEQUENCE [LARGE SCALE GENOMIC DNA]</scope>
</reference>
<evidence type="ECO:0000256" key="2">
    <source>
        <dbReference type="PROSITE-ProRule" id="PRU00335"/>
    </source>
</evidence>
<dbReference type="SUPFAM" id="SSF48498">
    <property type="entry name" value="Tetracyclin repressor-like, C-terminal domain"/>
    <property type="match status" value="1"/>
</dbReference>
<organism evidence="4">
    <name type="scientific">OCS116 cluster bacterium</name>
    <dbReference type="NCBI Taxonomy" id="2030921"/>
    <lineage>
        <taxon>Bacteria</taxon>
        <taxon>Pseudomonadati</taxon>
        <taxon>Pseudomonadota</taxon>
        <taxon>Alphaproteobacteria</taxon>
        <taxon>OCS116 cluster</taxon>
    </lineage>
</organism>
<dbReference type="PANTHER" id="PTHR43479:SF11">
    <property type="entry name" value="ACREF_ENVCD OPERON REPRESSOR-RELATED"/>
    <property type="match status" value="1"/>
</dbReference>
<gene>
    <name evidence="4" type="ORF">COB13_10595</name>
</gene>
<keyword evidence="1 2" id="KW-0238">DNA-binding</keyword>
<accession>A0A2A4YYT2</accession>
<reference evidence="4" key="2">
    <citation type="journal article" date="2018" name="ISME J.">
        <title>A dynamic microbial community with high functional redundancy inhabits the cold, oxic subseafloor aquifer.</title>
        <authorList>
            <person name="Tully B.J."/>
            <person name="Wheat C.G."/>
            <person name="Glazer B.T."/>
            <person name="Huber J.A."/>
        </authorList>
    </citation>
    <scope>NUCLEOTIDE SEQUENCE</scope>
    <source>
        <strain evidence="4">NORP83</strain>
    </source>
</reference>
<dbReference type="Gene3D" id="1.10.357.10">
    <property type="entry name" value="Tetracycline Repressor, domain 2"/>
    <property type="match status" value="1"/>
</dbReference>
<dbReference type="Pfam" id="PF17932">
    <property type="entry name" value="TetR_C_24"/>
    <property type="match status" value="1"/>
</dbReference>
<feature type="DNA-binding region" description="H-T-H motif" evidence="2">
    <location>
        <begin position="33"/>
        <end position="52"/>
    </location>
</feature>
<dbReference type="PANTHER" id="PTHR43479">
    <property type="entry name" value="ACREF/ENVCD OPERON REPRESSOR-RELATED"/>
    <property type="match status" value="1"/>
</dbReference>
<dbReference type="PROSITE" id="PS50977">
    <property type="entry name" value="HTH_TETR_2"/>
    <property type="match status" value="1"/>
</dbReference>
<evidence type="ECO:0000256" key="1">
    <source>
        <dbReference type="ARBA" id="ARBA00023125"/>
    </source>
</evidence>
<dbReference type="InterPro" id="IPR041490">
    <property type="entry name" value="KstR2_TetR_C"/>
</dbReference>